<gene>
    <name evidence="1" type="ORF">QUF54_08460</name>
</gene>
<evidence type="ECO:0000313" key="2">
    <source>
        <dbReference type="Proteomes" id="UP001171945"/>
    </source>
</evidence>
<keyword evidence="2" id="KW-1185">Reference proteome</keyword>
<sequence length="128" mass="15072">DDLLDEEELNDYKKLIEEIIEWFAFEIEKYRKAGDSKIDITILYDDKQPVSENEAYIRMNHSDNNTCVNVNLVRGKIFNPPAQNFVSEIKNDFKLKLKDEQKSFLKSCLCISVIVKDRLNIKKKHCTK</sequence>
<protein>
    <submittedName>
        <fullName evidence="1">Uncharacterized protein</fullName>
    </submittedName>
</protein>
<evidence type="ECO:0000313" key="1">
    <source>
        <dbReference type="EMBL" id="MDM8563371.1"/>
    </source>
</evidence>
<reference evidence="1" key="1">
    <citation type="submission" date="2023-06" db="EMBL/GenBank/DDBJ databases">
        <title>Uncultivated large filamentous bacteria from sulfidic sediments reveal new species and different genomic features in energy metabolism and defense.</title>
        <authorList>
            <person name="Fonseca A."/>
        </authorList>
    </citation>
    <scope>NUCLEOTIDE SEQUENCE</scope>
    <source>
        <strain evidence="1">HSG4</strain>
    </source>
</reference>
<name>A0ABT7VUZ7_9GAMM</name>
<dbReference type="EMBL" id="JAUCGM010000600">
    <property type="protein sequence ID" value="MDM8563371.1"/>
    <property type="molecule type" value="Genomic_DNA"/>
</dbReference>
<proteinExistence type="predicted"/>
<accession>A0ABT7VUZ7</accession>
<feature type="non-terminal residue" evidence="1">
    <location>
        <position position="1"/>
    </location>
</feature>
<comment type="caution">
    <text evidence="1">The sequence shown here is derived from an EMBL/GenBank/DDBJ whole genome shotgun (WGS) entry which is preliminary data.</text>
</comment>
<organism evidence="1 2">
    <name type="scientific">Candidatus Marithioploca araucensis</name>
    <dbReference type="NCBI Taxonomy" id="70273"/>
    <lineage>
        <taxon>Bacteria</taxon>
        <taxon>Pseudomonadati</taxon>
        <taxon>Pseudomonadota</taxon>
        <taxon>Gammaproteobacteria</taxon>
        <taxon>Thiotrichales</taxon>
        <taxon>Thiotrichaceae</taxon>
        <taxon>Candidatus Marithioploca</taxon>
    </lineage>
</organism>
<dbReference type="Proteomes" id="UP001171945">
    <property type="component" value="Unassembled WGS sequence"/>
</dbReference>